<organism evidence="1 2">
    <name type="scientific">Candidatus Tanganyikabacteria bacterium</name>
    <dbReference type="NCBI Taxonomy" id="2961651"/>
    <lineage>
        <taxon>Bacteria</taxon>
        <taxon>Bacillati</taxon>
        <taxon>Candidatus Sericytochromatia</taxon>
        <taxon>Candidatus Tanganyikabacteria</taxon>
    </lineage>
</organism>
<name>A0A937X3S9_9BACT</name>
<reference evidence="1 2" key="1">
    <citation type="submission" date="2019-03" db="EMBL/GenBank/DDBJ databases">
        <title>Lake Tanganyika Metagenome-Assembled Genomes (MAGs).</title>
        <authorList>
            <person name="Tran P."/>
        </authorList>
    </citation>
    <scope>NUCLEOTIDE SEQUENCE [LARGE SCALE GENOMIC DNA]</scope>
    <source>
        <strain evidence="1">K_DeepCast_65m_m2_236</strain>
    </source>
</reference>
<comment type="caution">
    <text evidence="1">The sequence shown here is derived from an EMBL/GenBank/DDBJ whole genome shotgun (WGS) entry which is preliminary data.</text>
</comment>
<dbReference type="AlphaFoldDB" id="A0A937X3S9"/>
<protein>
    <submittedName>
        <fullName evidence="1">Uncharacterized protein</fullName>
    </submittedName>
</protein>
<dbReference type="Proteomes" id="UP000703893">
    <property type="component" value="Unassembled WGS sequence"/>
</dbReference>
<sequence>MYLLQIKGKAIEVSDWSHGIKLARRYHRGVNYAHTSAGDFEFCELGHGKVGIPVLRPAGKKTPRARAVGMVIKVS</sequence>
<gene>
    <name evidence="1" type="ORF">FJZ00_09280</name>
</gene>
<evidence type="ECO:0000313" key="2">
    <source>
        <dbReference type="Proteomes" id="UP000703893"/>
    </source>
</evidence>
<dbReference type="EMBL" id="VGJX01000534">
    <property type="protein sequence ID" value="MBM3275333.1"/>
    <property type="molecule type" value="Genomic_DNA"/>
</dbReference>
<evidence type="ECO:0000313" key="1">
    <source>
        <dbReference type="EMBL" id="MBM3275333.1"/>
    </source>
</evidence>
<accession>A0A937X3S9</accession>
<proteinExistence type="predicted"/>